<dbReference type="EMBL" id="UINC01043652">
    <property type="protein sequence ID" value="SVB47993.1"/>
    <property type="molecule type" value="Genomic_DNA"/>
</dbReference>
<reference evidence="2" key="1">
    <citation type="submission" date="2018-05" db="EMBL/GenBank/DDBJ databases">
        <authorList>
            <person name="Lanie J.A."/>
            <person name="Ng W.-L."/>
            <person name="Kazmierczak K.M."/>
            <person name="Andrzejewski T.M."/>
            <person name="Davidsen T.M."/>
            <person name="Wayne K.J."/>
            <person name="Tettelin H."/>
            <person name="Glass J.I."/>
            <person name="Rusch D."/>
            <person name="Podicherti R."/>
            <person name="Tsui H.-C.T."/>
            <person name="Winkler M.E."/>
        </authorList>
    </citation>
    <scope>NUCLEOTIDE SEQUENCE</scope>
</reference>
<name>A0A382EDG2_9ZZZZ</name>
<organism evidence="2">
    <name type="scientific">marine metagenome</name>
    <dbReference type="NCBI Taxonomy" id="408172"/>
    <lineage>
        <taxon>unclassified sequences</taxon>
        <taxon>metagenomes</taxon>
        <taxon>ecological metagenomes</taxon>
    </lineage>
</organism>
<evidence type="ECO:0000256" key="1">
    <source>
        <dbReference type="SAM" id="Phobius"/>
    </source>
</evidence>
<dbReference type="InterPro" id="IPR021313">
    <property type="entry name" value="DUF2909"/>
</dbReference>
<proteinExistence type="predicted"/>
<keyword evidence="1" id="KW-0812">Transmembrane</keyword>
<protein>
    <submittedName>
        <fullName evidence="2">Uncharacterized protein</fullName>
    </submittedName>
</protein>
<gene>
    <name evidence="2" type="ORF">METZ01_LOCUS200847</name>
</gene>
<evidence type="ECO:0000313" key="2">
    <source>
        <dbReference type="EMBL" id="SVB47993.1"/>
    </source>
</evidence>
<dbReference type="NCBIfam" id="NF033233">
    <property type="entry name" value="twin_helix"/>
    <property type="match status" value="1"/>
</dbReference>
<dbReference type="Pfam" id="PF11137">
    <property type="entry name" value="DUF2909"/>
    <property type="match status" value="1"/>
</dbReference>
<keyword evidence="1" id="KW-0472">Membrane</keyword>
<dbReference type="AlphaFoldDB" id="A0A382EDG2"/>
<keyword evidence="1" id="KW-1133">Transmembrane helix</keyword>
<feature type="transmembrane region" description="Helical" evidence="1">
    <location>
        <begin position="6"/>
        <end position="24"/>
    </location>
</feature>
<accession>A0A382EDG2</accession>
<sequence length="70" mass="7757">MNIIIIAIIIVILFSLGSALVGMIRGGEKGSDKMFKSLRLRISLSVFLFILLMFASFMGWIVPNNVLPTQ</sequence>
<feature type="transmembrane region" description="Helical" evidence="1">
    <location>
        <begin position="44"/>
        <end position="62"/>
    </location>
</feature>